<reference evidence="2 3" key="1">
    <citation type="submission" date="2020-04" db="EMBL/GenBank/DDBJ databases">
        <authorList>
            <person name="Laetsch R D."/>
            <person name="Stevens L."/>
            <person name="Kumar S."/>
            <person name="Blaxter L. M."/>
        </authorList>
    </citation>
    <scope>NUCLEOTIDE SEQUENCE [LARGE SCALE GENOMIC DNA]</scope>
</reference>
<evidence type="ECO:0000256" key="1">
    <source>
        <dbReference type="SAM" id="SignalP"/>
    </source>
</evidence>
<keyword evidence="1" id="KW-0732">Signal</keyword>
<evidence type="ECO:0000313" key="2">
    <source>
        <dbReference type="EMBL" id="CAB3404196.1"/>
    </source>
</evidence>
<feature type="chain" id="PRO_5035946674" description="SXP/RAL-2 family protein Ani s 5-like cation-binding domain-containing protein" evidence="1">
    <location>
        <begin position="20"/>
        <end position="242"/>
    </location>
</feature>
<dbReference type="Proteomes" id="UP000494206">
    <property type="component" value="Unassembled WGS sequence"/>
</dbReference>
<name>A0A8S1F175_9PELO</name>
<dbReference type="OrthoDB" id="5804836at2759"/>
<dbReference type="AlphaFoldDB" id="A0A8S1F175"/>
<accession>A0A8S1F175</accession>
<organism evidence="2 3">
    <name type="scientific">Caenorhabditis bovis</name>
    <dbReference type="NCBI Taxonomy" id="2654633"/>
    <lineage>
        <taxon>Eukaryota</taxon>
        <taxon>Metazoa</taxon>
        <taxon>Ecdysozoa</taxon>
        <taxon>Nematoda</taxon>
        <taxon>Chromadorea</taxon>
        <taxon>Rhabditida</taxon>
        <taxon>Rhabditina</taxon>
        <taxon>Rhabditomorpha</taxon>
        <taxon>Rhabditoidea</taxon>
        <taxon>Rhabditidae</taxon>
        <taxon>Peloderinae</taxon>
        <taxon>Caenorhabditis</taxon>
    </lineage>
</organism>
<gene>
    <name evidence="2" type="ORF">CBOVIS_LOCUS6570</name>
</gene>
<comment type="caution">
    <text evidence="2">The sequence shown here is derived from an EMBL/GenBank/DDBJ whole genome shotgun (WGS) entry which is preliminary data.</text>
</comment>
<evidence type="ECO:0000313" key="3">
    <source>
        <dbReference type="Proteomes" id="UP000494206"/>
    </source>
</evidence>
<proteinExistence type="predicted"/>
<dbReference type="EMBL" id="CADEPM010000004">
    <property type="protein sequence ID" value="CAB3404196.1"/>
    <property type="molecule type" value="Genomic_DNA"/>
</dbReference>
<sequence>MLFRIDILFFVSLIFSIFAQNDLDEEFDSSTTQKPPPDPFEDNSDQVSLASKLDDLDLESQELVIDFVRNGRKLNGDLRRRLVLYVMKFSPVQNAVEISNNDEYARKIDKIKYRFRSGLKINYTSLKTNIDKLVAHLLAPIFAPFMLLEQDEIRPLLSIHQNKLNKIKSSDRFAEPVTVAPQQISNQQSSFTALELFPSSLPYDKWAQFDPRWMNPSPVQFSFPSYSPNYQPFQYYRPYYLN</sequence>
<keyword evidence="3" id="KW-1185">Reference proteome</keyword>
<protein>
    <recommendedName>
        <fullName evidence="4">SXP/RAL-2 family protein Ani s 5-like cation-binding domain-containing protein</fullName>
    </recommendedName>
</protein>
<evidence type="ECO:0008006" key="4">
    <source>
        <dbReference type="Google" id="ProtNLM"/>
    </source>
</evidence>
<feature type="signal peptide" evidence="1">
    <location>
        <begin position="1"/>
        <end position="19"/>
    </location>
</feature>